<dbReference type="PANTHER" id="PTHR30483">
    <property type="entry name" value="LEUCINE-SPECIFIC-BINDING PROTEIN"/>
    <property type="match status" value="1"/>
</dbReference>
<dbReference type="Gene3D" id="3.40.50.2300">
    <property type="match status" value="2"/>
</dbReference>
<dbReference type="CDD" id="cd06327">
    <property type="entry name" value="PBP1_SBP-like"/>
    <property type="match status" value="1"/>
</dbReference>
<sequence>MKKVDLIANLGPSNTALAIVDVAKQKNRIAISTGAAATRLTNEGCTPNSIHYVYDTYALANGTGNALTKQGGKTWYFITADYVFGLALEKDASEIVKASGGKVLGTSRHPVNTSDFSSYLLSAQSSGASVIALANAGGDTINALKAVSEFQITKSGKQSVAAMVLFLTDVHALGLPATQGLLLTTAFYWDRTEETRKWSKRFFEKMKRMPTDAQAGDYSSTMHYLKAVQAAGTDEASAVMAKMKATPINDMFATNGRIREDGRMIHDMYLAQVKTPAESRTPWDYFKMKGVIPAAEAFQPLSKSACPLVKKAS</sequence>
<comment type="similarity">
    <text evidence="1">Belongs to the leucine-binding protein family.</text>
</comment>
<dbReference type="EMBL" id="MG869625">
    <property type="protein sequence ID" value="AWD72339.1"/>
    <property type="molecule type" value="Genomic_DNA"/>
</dbReference>
<evidence type="ECO:0000313" key="4">
    <source>
        <dbReference type="EMBL" id="AWD72339.1"/>
    </source>
</evidence>
<dbReference type="SUPFAM" id="SSF53822">
    <property type="entry name" value="Periplasmic binding protein-like I"/>
    <property type="match status" value="1"/>
</dbReference>
<accession>A0A2S1FIZ9</accession>
<dbReference type="AlphaFoldDB" id="A0A2S1FIZ9"/>
<reference evidence="4" key="1">
    <citation type="submission" date="2018-01" db="EMBL/GenBank/DDBJ databases">
        <title>Plasmids of psychrophilic Polaromonas spp. isolated from Arctic and Antarctic glaciers.</title>
        <authorList>
            <person name="Dziewit L."/>
            <person name="Ciok A."/>
        </authorList>
    </citation>
    <scope>NUCLEOTIDE SEQUENCE</scope>
    <source>
        <plasmid evidence="4">pW11NP2</plasmid>
    </source>
</reference>
<geneLocation type="plasmid" evidence="4">
    <name>pW11NP2</name>
</geneLocation>
<proteinExistence type="inferred from homology"/>
<dbReference type="InterPro" id="IPR028081">
    <property type="entry name" value="Leu-bd"/>
</dbReference>
<evidence type="ECO:0000256" key="2">
    <source>
        <dbReference type="ARBA" id="ARBA00022729"/>
    </source>
</evidence>
<evidence type="ECO:0000259" key="3">
    <source>
        <dbReference type="Pfam" id="PF13458"/>
    </source>
</evidence>
<protein>
    <submittedName>
        <fullName evidence="4">Periplasmic component of ABC-type branched-chain amino acid transport system</fullName>
    </submittedName>
</protein>
<dbReference type="InterPro" id="IPR028082">
    <property type="entry name" value="Peripla_BP_I"/>
</dbReference>
<feature type="domain" description="Leucine-binding protein" evidence="3">
    <location>
        <begin position="2"/>
        <end position="274"/>
    </location>
</feature>
<name>A0A2S1FIZ9_9BURK</name>
<dbReference type="InterPro" id="IPR051010">
    <property type="entry name" value="BCAA_transport"/>
</dbReference>
<keyword evidence="2" id="KW-0732">Signal</keyword>
<keyword evidence="4" id="KW-0614">Plasmid</keyword>
<organism evidence="4">
    <name type="scientific">Polaromonas sp. W11N</name>
    <dbReference type="NCBI Taxonomy" id="1840303"/>
    <lineage>
        <taxon>Bacteria</taxon>
        <taxon>Pseudomonadati</taxon>
        <taxon>Pseudomonadota</taxon>
        <taxon>Betaproteobacteria</taxon>
        <taxon>Burkholderiales</taxon>
        <taxon>Comamonadaceae</taxon>
        <taxon>Polaromonas</taxon>
    </lineage>
</organism>
<gene>
    <name evidence="4" type="ORF">pW11NP2_p016</name>
</gene>
<dbReference type="Pfam" id="PF13458">
    <property type="entry name" value="Peripla_BP_6"/>
    <property type="match status" value="1"/>
</dbReference>
<dbReference type="PANTHER" id="PTHR30483:SF6">
    <property type="entry name" value="PERIPLASMIC BINDING PROTEIN OF ABC TRANSPORTER FOR NATURAL AMINO ACIDS"/>
    <property type="match status" value="1"/>
</dbReference>
<evidence type="ECO:0000256" key="1">
    <source>
        <dbReference type="ARBA" id="ARBA00010062"/>
    </source>
</evidence>